<dbReference type="InterPro" id="IPR053956">
    <property type="entry name" value="NPC1_MLD"/>
</dbReference>
<evidence type="ECO:0000256" key="7">
    <source>
        <dbReference type="ARBA" id="ARBA00023055"/>
    </source>
</evidence>
<dbReference type="SUPFAM" id="SSF82866">
    <property type="entry name" value="Multidrug efflux transporter AcrB transmembrane domain"/>
    <property type="match status" value="2"/>
</dbReference>
<dbReference type="EMBL" id="JAPWTJ010001521">
    <property type="protein sequence ID" value="KAJ8971116.1"/>
    <property type="molecule type" value="Genomic_DNA"/>
</dbReference>
<feature type="transmembrane region" description="Helical" evidence="12">
    <location>
        <begin position="1035"/>
        <end position="1056"/>
    </location>
</feature>
<evidence type="ECO:0000256" key="5">
    <source>
        <dbReference type="ARBA" id="ARBA00022729"/>
    </source>
</evidence>
<evidence type="ECO:0000256" key="3">
    <source>
        <dbReference type="ARBA" id="ARBA00022448"/>
    </source>
</evidence>
<comment type="subcellular location">
    <subcellularLocation>
        <location evidence="1">Membrane</location>
        <topology evidence="1">Multi-pass membrane protein</topology>
    </subcellularLocation>
</comment>
<keyword evidence="6 12" id="KW-1133">Transmembrane helix</keyword>
<feature type="transmembrane region" description="Helical" evidence="12">
    <location>
        <begin position="534"/>
        <end position="555"/>
    </location>
</feature>
<organism evidence="14 15">
    <name type="scientific">Molorchus minor</name>
    <dbReference type="NCBI Taxonomy" id="1323400"/>
    <lineage>
        <taxon>Eukaryota</taxon>
        <taxon>Metazoa</taxon>
        <taxon>Ecdysozoa</taxon>
        <taxon>Arthropoda</taxon>
        <taxon>Hexapoda</taxon>
        <taxon>Insecta</taxon>
        <taxon>Pterygota</taxon>
        <taxon>Neoptera</taxon>
        <taxon>Endopterygota</taxon>
        <taxon>Coleoptera</taxon>
        <taxon>Polyphaga</taxon>
        <taxon>Cucujiformia</taxon>
        <taxon>Chrysomeloidea</taxon>
        <taxon>Cerambycidae</taxon>
        <taxon>Lamiinae</taxon>
        <taxon>Monochamini</taxon>
        <taxon>Molorchus</taxon>
    </lineage>
</organism>
<evidence type="ECO:0000256" key="8">
    <source>
        <dbReference type="ARBA" id="ARBA00023136"/>
    </source>
</evidence>
<keyword evidence="5" id="KW-0732">Signal</keyword>
<evidence type="ECO:0000256" key="10">
    <source>
        <dbReference type="ARBA" id="ARBA00023180"/>
    </source>
</evidence>
<sequence>MQTKDPVPLCCDIDQIISMAEGFDNTAPFKRCPTCVNNIISAYCQFSCSPNQSDFVTDYKKESVFFGQDYASSVSVNIYKTYMYKIYESCQDVSLPSTGGSVLGSACGNYGATWCTPERWFEYMNDPDQNPFAPFLVTYNSVSDNVSGAMNFTIFNCNESWPTSSACSCVDCPHSCSAYHYDSLDDIHLIFGHATIASLILSSFVFLLGVFSAIAVVMIKFVWTKKHNNRQNVNKCSRNIGNKVHTALEDMFRSLGKTMAEERIKVLIMCLLVVICLSSGIVLIKVTTNPIEIWAAPNSQSRQEKDFFDKYFGPFYRTNQVFIKSVGINPFNFSSTYGGNMTMGPAFNMTFLTAVFDLQKRIENISIETTDEYGLPITKGLQSVCYSPMRTVFSGERSISQCAVISVLGLFDNNITKFNDADYSKNLEKMISCLQAPYSINCLAPYGGPVIPGVAMGGASKENNYLDAVGVTLTFLAENKIDQNELADTLAWEKQFIEFLMTWNEEERPEFMDIAFSAERSIQDEIDKLSTSTFATVVISYSIMFLYITISLGRVTKLSEILLETKILLGVGGIMIVLASVMSAVGICAYAGISTTLITLEVIPFLILAVGVDNVFIIVQAHQRRELNKQMTLEENIGETMAKVGPSMLLTSSSEIFCFATATLSTMPAVHTFALYATVAILFDFLLQITAFVAFLALDQARYEVTNVFVDRKLSRVEDETTMYNKNMSETEKKLSGINSAAWEIRFPVRCTTLVIFTITLCSSILIIPSIEVGLDQELSMPEDSHVLKYLQYMKDLLRTGPPVYWVTKGPIDYFDPDIRSRACGGVGCNEDSISTQIYVASTQSNITYIAAQANSWLDDFKDWSDTEKMENLTRYQYYKKYLPHFLNDNPDPTCAKGGHASYAGGITYTSDDDGETKILSSNVMAYHTVTKTSKDFIGSLKYARQIAKNLTKALNVSGVEIFPYSVFYVYYEQYLTIWRDTLTSLSYSLTLVLAITFIINGFNIFSAIMITLTVVMIVIHLMGMMWLWDITLNAISLVNLVMSVGIAVEFCGHIVHSFDYSQKGSALERATDSLANMGISASSDGEVINGRDRVLNEDHHGYNNGITMVGGNQLQVEINNELQMSNVHKDTENEEVIP</sequence>
<keyword evidence="4 12" id="KW-0812">Transmembrane</keyword>
<accession>A0ABQ9J1C3</accession>
<evidence type="ECO:0000313" key="14">
    <source>
        <dbReference type="EMBL" id="KAJ8971116.1"/>
    </source>
</evidence>
<evidence type="ECO:0000256" key="9">
    <source>
        <dbReference type="ARBA" id="ARBA00023157"/>
    </source>
</evidence>
<keyword evidence="8 12" id="KW-0472">Membrane</keyword>
<evidence type="ECO:0000256" key="1">
    <source>
        <dbReference type="ARBA" id="ARBA00004141"/>
    </source>
</evidence>
<dbReference type="Pfam" id="PF22314">
    <property type="entry name" value="NPC1_MLD"/>
    <property type="match status" value="1"/>
</dbReference>
<feature type="transmembrane region" description="Helical" evidence="12">
    <location>
        <begin position="754"/>
        <end position="775"/>
    </location>
</feature>
<dbReference type="Pfam" id="PF16414">
    <property type="entry name" value="NPC1_N"/>
    <property type="match status" value="1"/>
</dbReference>
<feature type="transmembrane region" description="Helical" evidence="12">
    <location>
        <begin position="673"/>
        <end position="698"/>
    </location>
</feature>
<dbReference type="PROSITE" id="PS50156">
    <property type="entry name" value="SSD"/>
    <property type="match status" value="1"/>
</dbReference>
<evidence type="ECO:0000256" key="12">
    <source>
        <dbReference type="SAM" id="Phobius"/>
    </source>
</evidence>
<gene>
    <name evidence="14" type="ORF">NQ317_007664</name>
</gene>
<feature type="transmembrane region" description="Helical" evidence="12">
    <location>
        <begin position="199"/>
        <end position="223"/>
    </location>
</feature>
<dbReference type="InterPro" id="IPR000731">
    <property type="entry name" value="SSD"/>
</dbReference>
<proteinExistence type="inferred from homology"/>
<comment type="similarity">
    <text evidence="2">Belongs to the patched family.</text>
</comment>
<dbReference type="PANTHER" id="PTHR45727">
    <property type="entry name" value="NPC INTRACELLULAR CHOLESTEROL TRANSPORTER 1"/>
    <property type="match status" value="1"/>
</dbReference>
<keyword evidence="3" id="KW-0813">Transport</keyword>
<protein>
    <recommendedName>
        <fullName evidence="13">SSD domain-containing protein</fullName>
    </recommendedName>
</protein>
<feature type="domain" description="SSD" evidence="13">
    <location>
        <begin position="533"/>
        <end position="698"/>
    </location>
</feature>
<feature type="transmembrane region" description="Helical" evidence="12">
    <location>
        <begin position="567"/>
        <end position="592"/>
    </location>
</feature>
<dbReference type="Proteomes" id="UP001162164">
    <property type="component" value="Unassembled WGS sequence"/>
</dbReference>
<comment type="caution">
    <text evidence="14">The sequence shown here is derived from an EMBL/GenBank/DDBJ whole genome shotgun (WGS) entry which is preliminary data.</text>
</comment>
<keyword evidence="10" id="KW-0325">Glycoprotein</keyword>
<keyword evidence="15" id="KW-1185">Reference proteome</keyword>
<evidence type="ECO:0000259" key="13">
    <source>
        <dbReference type="PROSITE" id="PS50156"/>
    </source>
</evidence>
<dbReference type="Pfam" id="PF12349">
    <property type="entry name" value="Sterol-sensing"/>
    <property type="match status" value="1"/>
</dbReference>
<feature type="transmembrane region" description="Helical" evidence="12">
    <location>
        <begin position="266"/>
        <end position="284"/>
    </location>
</feature>
<dbReference type="PANTHER" id="PTHR45727:SF2">
    <property type="entry name" value="NPC INTRACELLULAR CHOLESTEROL TRANSPORTER 1"/>
    <property type="match status" value="1"/>
</dbReference>
<evidence type="ECO:0000256" key="2">
    <source>
        <dbReference type="ARBA" id="ARBA00005585"/>
    </source>
</evidence>
<evidence type="ECO:0000313" key="15">
    <source>
        <dbReference type="Proteomes" id="UP001162164"/>
    </source>
</evidence>
<dbReference type="InterPro" id="IPR032190">
    <property type="entry name" value="NPC1_N"/>
</dbReference>
<evidence type="ECO:0000256" key="4">
    <source>
        <dbReference type="ARBA" id="ARBA00022692"/>
    </source>
</evidence>
<keyword evidence="7" id="KW-0445">Lipid transport</keyword>
<evidence type="ECO:0000256" key="6">
    <source>
        <dbReference type="ARBA" id="ARBA00022989"/>
    </source>
</evidence>
<keyword evidence="9" id="KW-1015">Disulfide bond</keyword>
<name>A0ABQ9J1C3_9CUCU</name>
<comment type="catalytic activity">
    <reaction evidence="11">
        <text>cholesterol(in) = cholesterol(out)</text>
        <dbReference type="Rhea" id="RHEA:39747"/>
        <dbReference type="ChEBI" id="CHEBI:16113"/>
    </reaction>
</comment>
<feature type="transmembrane region" description="Helical" evidence="12">
    <location>
        <begin position="598"/>
        <end position="619"/>
    </location>
</feature>
<dbReference type="Gene3D" id="1.20.1640.10">
    <property type="entry name" value="Multidrug efflux transporter AcrB transmembrane domain"/>
    <property type="match status" value="2"/>
</dbReference>
<dbReference type="InterPro" id="IPR053958">
    <property type="entry name" value="HMGCR/SNAP/NPC1-like_SSD"/>
</dbReference>
<reference evidence="14" key="1">
    <citation type="journal article" date="2023" name="Insect Mol. Biol.">
        <title>Genome sequencing provides insights into the evolution of gene families encoding plant cell wall-degrading enzymes in longhorned beetles.</title>
        <authorList>
            <person name="Shin N.R."/>
            <person name="Okamura Y."/>
            <person name="Kirsch R."/>
            <person name="Pauchet Y."/>
        </authorList>
    </citation>
    <scope>NUCLEOTIDE SEQUENCE</scope>
    <source>
        <strain evidence="14">MMC_N1</strain>
    </source>
</reference>
<evidence type="ECO:0000256" key="11">
    <source>
        <dbReference type="ARBA" id="ARBA00034049"/>
    </source>
</evidence>